<dbReference type="EMBL" id="SLXK01000025">
    <property type="protein sequence ID" value="TCP24450.1"/>
    <property type="molecule type" value="Genomic_DNA"/>
</dbReference>
<keyword evidence="1" id="KW-1133">Transmembrane helix</keyword>
<feature type="transmembrane region" description="Helical" evidence="1">
    <location>
        <begin position="49"/>
        <end position="70"/>
    </location>
</feature>
<proteinExistence type="predicted"/>
<sequence length="74" mass="8194">MFDALGRLVDTIFTEFRTLGISIFAIGIIVMALLTAFGGEENKRTFQRGFITCIAGIIVFFLAKPIISFFQGNL</sequence>
<comment type="caution">
    <text evidence="2">The sequence shown here is derived from an EMBL/GenBank/DDBJ whole genome shotgun (WGS) entry which is preliminary data.</text>
</comment>
<keyword evidence="3" id="KW-1185">Reference proteome</keyword>
<evidence type="ECO:0000313" key="3">
    <source>
        <dbReference type="Proteomes" id="UP000295416"/>
    </source>
</evidence>
<keyword evidence="1" id="KW-0812">Transmembrane</keyword>
<reference evidence="2 3" key="1">
    <citation type="submission" date="2019-03" db="EMBL/GenBank/DDBJ databases">
        <title>Genomic Encyclopedia of Type Strains, Phase IV (KMG-IV): sequencing the most valuable type-strain genomes for metagenomic binning, comparative biology and taxonomic classification.</title>
        <authorList>
            <person name="Goeker M."/>
        </authorList>
    </citation>
    <scope>NUCLEOTIDE SEQUENCE [LARGE SCALE GENOMIC DNA]</scope>
    <source>
        <strain evidence="2 3">DSM 19377</strain>
    </source>
</reference>
<dbReference type="RefSeq" id="WP_132747009.1">
    <property type="nucleotide sequence ID" value="NZ_SLXK01000025.1"/>
</dbReference>
<keyword evidence="1" id="KW-0472">Membrane</keyword>
<evidence type="ECO:0000256" key="1">
    <source>
        <dbReference type="SAM" id="Phobius"/>
    </source>
</evidence>
<organism evidence="2 3">
    <name type="scientific">Scopulibacillus darangshiensis</name>
    <dbReference type="NCBI Taxonomy" id="442528"/>
    <lineage>
        <taxon>Bacteria</taxon>
        <taxon>Bacillati</taxon>
        <taxon>Bacillota</taxon>
        <taxon>Bacilli</taxon>
        <taxon>Bacillales</taxon>
        <taxon>Sporolactobacillaceae</taxon>
        <taxon>Scopulibacillus</taxon>
    </lineage>
</organism>
<dbReference type="Pfam" id="PF18895">
    <property type="entry name" value="T4SS_pilin"/>
    <property type="match status" value="1"/>
</dbReference>
<name>A0A4R2NRH3_9BACL</name>
<gene>
    <name evidence="2" type="ORF">EV207_12510</name>
</gene>
<dbReference type="AlphaFoldDB" id="A0A4R2NRH3"/>
<dbReference type="OrthoDB" id="2971774at2"/>
<evidence type="ECO:0000313" key="2">
    <source>
        <dbReference type="EMBL" id="TCP24450.1"/>
    </source>
</evidence>
<dbReference type="InterPro" id="IPR043993">
    <property type="entry name" value="T4SS_pilin"/>
</dbReference>
<accession>A0A4R2NRH3</accession>
<dbReference type="Proteomes" id="UP000295416">
    <property type="component" value="Unassembled WGS sequence"/>
</dbReference>
<protein>
    <submittedName>
        <fullName evidence="2">Stage V sporulation protein AE</fullName>
    </submittedName>
</protein>
<feature type="transmembrane region" description="Helical" evidence="1">
    <location>
        <begin position="16"/>
        <end position="37"/>
    </location>
</feature>